<keyword evidence="5" id="KW-0131">Cell cycle</keyword>
<dbReference type="InterPro" id="IPR059120">
    <property type="entry name" value="Cullin-like_AB"/>
</dbReference>
<dbReference type="InterPro" id="IPR036317">
    <property type="entry name" value="Cullin_homology_sf"/>
</dbReference>
<dbReference type="OrthoDB" id="5581181at2759"/>
<dbReference type="AlphaFoldDB" id="B7G3T5"/>
<reference evidence="8 9" key="1">
    <citation type="journal article" date="2008" name="Nature">
        <title>The Phaeodactylum genome reveals the evolutionary history of diatom genomes.</title>
        <authorList>
            <person name="Bowler C."/>
            <person name="Allen A.E."/>
            <person name="Badger J.H."/>
            <person name="Grimwood J."/>
            <person name="Jabbari K."/>
            <person name="Kuo A."/>
            <person name="Maheswari U."/>
            <person name="Martens C."/>
            <person name="Maumus F."/>
            <person name="Otillar R.P."/>
            <person name="Rayko E."/>
            <person name="Salamov A."/>
            <person name="Vandepoele K."/>
            <person name="Beszteri B."/>
            <person name="Gruber A."/>
            <person name="Heijde M."/>
            <person name="Katinka M."/>
            <person name="Mock T."/>
            <person name="Valentin K."/>
            <person name="Verret F."/>
            <person name="Berges J.A."/>
            <person name="Brownlee C."/>
            <person name="Cadoret J.P."/>
            <person name="Chiovitti A."/>
            <person name="Choi C.J."/>
            <person name="Coesel S."/>
            <person name="De Martino A."/>
            <person name="Detter J.C."/>
            <person name="Durkin C."/>
            <person name="Falciatore A."/>
            <person name="Fournet J."/>
            <person name="Haruta M."/>
            <person name="Huysman M.J."/>
            <person name="Jenkins B.D."/>
            <person name="Jiroutova K."/>
            <person name="Jorgensen R.E."/>
            <person name="Joubert Y."/>
            <person name="Kaplan A."/>
            <person name="Kroger N."/>
            <person name="Kroth P.G."/>
            <person name="La Roche J."/>
            <person name="Lindquist E."/>
            <person name="Lommer M."/>
            <person name="Martin-Jezequel V."/>
            <person name="Lopez P.J."/>
            <person name="Lucas S."/>
            <person name="Mangogna M."/>
            <person name="McGinnis K."/>
            <person name="Medlin L.K."/>
            <person name="Montsant A."/>
            <person name="Oudot-Le Secq M.P."/>
            <person name="Napoli C."/>
            <person name="Obornik M."/>
            <person name="Parker M.S."/>
            <person name="Petit J.L."/>
            <person name="Porcel B.M."/>
            <person name="Poulsen N."/>
            <person name="Robison M."/>
            <person name="Rychlewski L."/>
            <person name="Rynearson T.A."/>
            <person name="Schmutz J."/>
            <person name="Shapiro H."/>
            <person name="Siaut M."/>
            <person name="Stanley M."/>
            <person name="Sussman M.R."/>
            <person name="Taylor A.R."/>
            <person name="Vardi A."/>
            <person name="von Dassow P."/>
            <person name="Vyverman W."/>
            <person name="Willis A."/>
            <person name="Wyrwicz L.S."/>
            <person name="Rokhsar D.S."/>
            <person name="Weissenbach J."/>
            <person name="Armbrust E.V."/>
            <person name="Green B.R."/>
            <person name="Van de Peer Y."/>
            <person name="Grigoriev I.V."/>
        </authorList>
    </citation>
    <scope>NUCLEOTIDE SEQUENCE [LARGE SCALE GENOMIC DNA]</scope>
    <source>
        <strain evidence="8 9">CCAP 1055/1</strain>
    </source>
</reference>
<dbReference type="Gene3D" id="1.10.10.10">
    <property type="entry name" value="Winged helix-like DNA-binding domain superfamily/Winged helix DNA-binding domain"/>
    <property type="match status" value="1"/>
</dbReference>
<dbReference type="eggNOG" id="KOG2165">
    <property type="taxonomic scope" value="Eukaryota"/>
</dbReference>
<gene>
    <name evidence="8" type="primary">APC2</name>
    <name evidence="8" type="ORF">PHATRDRAFT_47273</name>
</gene>
<dbReference type="InterPro" id="IPR057975">
    <property type="entry name" value="TPR_ANAPC2"/>
</dbReference>
<keyword evidence="2" id="KW-0132">Cell division</keyword>
<evidence type="ECO:0000256" key="4">
    <source>
        <dbReference type="ARBA" id="ARBA00022786"/>
    </source>
</evidence>
<dbReference type="PANTHER" id="PTHR45957:SF1">
    <property type="entry name" value="ANAPHASE-PROMOTING COMPLEX SUBUNIT 2"/>
    <property type="match status" value="1"/>
</dbReference>
<dbReference type="RefSeq" id="XP_002181491.1">
    <property type="nucleotide sequence ID" value="XM_002181455.1"/>
</dbReference>
<comment type="similarity">
    <text evidence="6">Belongs to the cullin family.</text>
</comment>
<proteinExistence type="inferred from homology"/>
<evidence type="ECO:0000256" key="5">
    <source>
        <dbReference type="ARBA" id="ARBA00023306"/>
    </source>
</evidence>
<keyword evidence="9" id="KW-1185">Reference proteome</keyword>
<dbReference type="EMBL" id="CM000615">
    <property type="protein sequence ID" value="EEC46705.1"/>
    <property type="molecule type" value="Genomic_DNA"/>
</dbReference>
<dbReference type="PROSITE" id="PS50069">
    <property type="entry name" value="CULLIN_2"/>
    <property type="match status" value="1"/>
</dbReference>
<dbReference type="GO" id="GO:0070979">
    <property type="term" value="P:protein K11-linked ubiquitination"/>
    <property type="evidence" value="ECO:0007669"/>
    <property type="project" value="TreeGrafter"/>
</dbReference>
<dbReference type="Gene3D" id="1.20.1310.10">
    <property type="entry name" value="Cullin Repeats"/>
    <property type="match status" value="1"/>
</dbReference>
<dbReference type="Pfam" id="PF08672">
    <property type="entry name" value="ANAPC2"/>
    <property type="match status" value="1"/>
</dbReference>
<dbReference type="KEGG" id="pti:PHATRDRAFT_47273"/>
<evidence type="ECO:0000313" key="8">
    <source>
        <dbReference type="EMBL" id="EEC46705.1"/>
    </source>
</evidence>
<dbReference type="Proteomes" id="UP000000759">
    <property type="component" value="Chromosome 13"/>
</dbReference>
<dbReference type="SMART" id="SM00182">
    <property type="entry name" value="CULLIN"/>
    <property type="match status" value="1"/>
</dbReference>
<dbReference type="GO" id="GO:0006511">
    <property type="term" value="P:ubiquitin-dependent protein catabolic process"/>
    <property type="evidence" value="ECO:0007669"/>
    <property type="project" value="InterPro"/>
</dbReference>
<dbReference type="SUPFAM" id="SSF75632">
    <property type="entry name" value="Cullin homology domain"/>
    <property type="match status" value="1"/>
</dbReference>
<name>B7G3T5_PHATC</name>
<dbReference type="InterPro" id="IPR036388">
    <property type="entry name" value="WH-like_DNA-bd_sf"/>
</dbReference>
<dbReference type="STRING" id="556484.B7G3T5"/>
<reference evidence="9" key="2">
    <citation type="submission" date="2008-08" db="EMBL/GenBank/DDBJ databases">
        <authorList>
            <consortium name="Diatom Consortium"/>
            <person name="Grigoriev I."/>
            <person name="Grimwood J."/>
            <person name="Kuo A."/>
            <person name="Otillar R.P."/>
            <person name="Salamov A."/>
            <person name="Detter J.C."/>
            <person name="Lindquist E."/>
            <person name="Shapiro H."/>
            <person name="Lucas S."/>
            <person name="Glavina del Rio T."/>
            <person name="Pitluck S."/>
            <person name="Rokhsar D."/>
            <person name="Bowler C."/>
        </authorList>
    </citation>
    <scope>GENOME REANNOTATION</scope>
    <source>
        <strain evidence="9">CCAP 1055/1</strain>
    </source>
</reference>
<evidence type="ECO:0000256" key="3">
    <source>
        <dbReference type="ARBA" id="ARBA00022776"/>
    </source>
</evidence>
<dbReference type="InterPro" id="IPR016158">
    <property type="entry name" value="Cullin_homology"/>
</dbReference>
<dbReference type="InterPro" id="IPR044554">
    <property type="entry name" value="ANAPC2"/>
</dbReference>
<accession>B7G3T5</accession>
<evidence type="ECO:0000256" key="2">
    <source>
        <dbReference type="ARBA" id="ARBA00022618"/>
    </source>
</evidence>
<dbReference type="Pfam" id="PF26557">
    <property type="entry name" value="Cullin_AB"/>
    <property type="match status" value="1"/>
</dbReference>
<dbReference type="GO" id="GO:0031625">
    <property type="term" value="F:ubiquitin protein ligase binding"/>
    <property type="evidence" value="ECO:0007669"/>
    <property type="project" value="InterPro"/>
</dbReference>
<dbReference type="Pfam" id="PF25773">
    <property type="entry name" value="TPR_ANAPC2"/>
    <property type="match status" value="1"/>
</dbReference>
<keyword evidence="3" id="KW-0498">Mitosis</keyword>
<dbReference type="HOGENOM" id="CLU_007149_2_0_1"/>
<dbReference type="Gene3D" id="3.30.230.130">
    <property type="entry name" value="Cullin, Chain C, Domain 2"/>
    <property type="match status" value="1"/>
</dbReference>
<evidence type="ECO:0000313" key="9">
    <source>
        <dbReference type="Proteomes" id="UP000000759"/>
    </source>
</evidence>
<dbReference type="InParanoid" id="B7G3T5"/>
<evidence type="ECO:0000256" key="6">
    <source>
        <dbReference type="PROSITE-ProRule" id="PRU00330"/>
    </source>
</evidence>
<dbReference type="InterPro" id="IPR014786">
    <property type="entry name" value="ANAPC2_C"/>
</dbReference>
<dbReference type="GO" id="GO:0007091">
    <property type="term" value="P:metaphase/anaphase transition of mitotic cell cycle"/>
    <property type="evidence" value="ECO:0007669"/>
    <property type="project" value="TreeGrafter"/>
</dbReference>
<dbReference type="SMART" id="SM01013">
    <property type="entry name" value="APC2"/>
    <property type="match status" value="1"/>
</dbReference>
<organism evidence="8 9">
    <name type="scientific">Phaeodactylum tricornutum (strain CCAP 1055/1)</name>
    <dbReference type="NCBI Taxonomy" id="556484"/>
    <lineage>
        <taxon>Eukaryota</taxon>
        <taxon>Sar</taxon>
        <taxon>Stramenopiles</taxon>
        <taxon>Ochrophyta</taxon>
        <taxon>Bacillariophyta</taxon>
        <taxon>Bacillariophyceae</taxon>
        <taxon>Bacillariophycidae</taxon>
        <taxon>Naviculales</taxon>
        <taxon>Phaeodactylaceae</taxon>
        <taxon>Phaeodactylum</taxon>
    </lineage>
</organism>
<dbReference type="PANTHER" id="PTHR45957">
    <property type="entry name" value="ANAPHASE-PROMOTING COMPLEX SUBUNIT 2"/>
    <property type="match status" value="1"/>
</dbReference>
<dbReference type="OMA" id="AAKWQES"/>
<evidence type="ECO:0000256" key="1">
    <source>
        <dbReference type="ARBA" id="ARBA00016068"/>
    </source>
</evidence>
<keyword evidence="4" id="KW-0833">Ubl conjugation pathway</keyword>
<dbReference type="SUPFAM" id="SSF46785">
    <property type="entry name" value="Winged helix' DNA-binding domain"/>
    <property type="match status" value="1"/>
</dbReference>
<dbReference type="GeneID" id="7202316"/>
<sequence>MATVTSSADRAPEALWRDEFRHGFGSADAAHAVRTRPTTVAAVEFAADGGDWCTLPERVAALAAHVQRWDSLGAIPENSSEWTYAFGSTPQESRIMALTAAVRVTVPQQILNRQFSCYLQASLDYCCRTRLGEEMEGEEESVNGDEKYLNDALLFNSLRVLGWLRVPRRIFWTEELKLALRRKMKQYVRDVITGDYEASGRFETLRCWKDQTILPWLQSALIISSLTDPEEEQEMERWSQRLQHWLADTYCEVRNEEIFELVADYPDSHEAVLELRYVLQQSNCGSHEFPTLQLPYERLRNALRSALVRRVCHAGATTSQIIDVYIATIKVMRVMDPSDRLLQVVAEPVRLYLQTRLDTVRCITTSLTDADQGGELYEELRRQDAKPLEHVTVDSDDEEEPPTMDWQPRPSIHQPKGTFLETLSTNNNADGDILAMLVSIYGSKDLFVNEYRLMLADKLLASVDYNTDKEVHTLELLKLRFGESSMRNCEVMIKDMDDSKRANTNIQGSLKSRGTTSSTVDAAIISHIFWPTLHSDSLVHHPRIQVKLDDFSTMYANLKNPRKLVWMHQLGTVQLELDVIEDGPNGEPVIMTKEFSCSPLLATLISHFEDRTEWTAEDLSNETGVASHAIKKRMIYWINHRVITVHITPAGVTVYNLATLASHEENDAHGSPQHLASEDDDLHDHTVSISAQQDQEMDVFLSYVVGMLTNLGQLPLKTIHNNLKTFVTGSDVRYDKTPQQLSAFLQNLCRQERLECGPDGMYKLFKK</sequence>
<dbReference type="GO" id="GO:0005680">
    <property type="term" value="C:anaphase-promoting complex"/>
    <property type="evidence" value="ECO:0007669"/>
    <property type="project" value="TreeGrafter"/>
</dbReference>
<dbReference type="PaxDb" id="2850-Phatr47273"/>
<dbReference type="InterPro" id="IPR036390">
    <property type="entry name" value="WH_DNA-bd_sf"/>
</dbReference>
<feature type="domain" description="Cullin family profile" evidence="7">
    <location>
        <begin position="434"/>
        <end position="638"/>
    </location>
</feature>
<dbReference type="GO" id="GO:0051301">
    <property type="term" value="P:cell division"/>
    <property type="evidence" value="ECO:0007669"/>
    <property type="project" value="UniProtKB-KW"/>
</dbReference>
<protein>
    <recommendedName>
        <fullName evidence="1">Anaphase-promoting complex subunit 2</fullName>
    </recommendedName>
</protein>
<evidence type="ECO:0000259" key="7">
    <source>
        <dbReference type="PROSITE" id="PS50069"/>
    </source>
</evidence>